<evidence type="ECO:0000313" key="2">
    <source>
        <dbReference type="EMBL" id="TNN58582.1"/>
    </source>
</evidence>
<accession>A0A4Z2H113</accession>
<gene>
    <name evidence="2" type="ORF">EYF80_031202</name>
</gene>
<name>A0A4Z2H113_9TELE</name>
<proteinExistence type="predicted"/>
<comment type="caution">
    <text evidence="2">The sequence shown here is derived from an EMBL/GenBank/DDBJ whole genome shotgun (WGS) entry which is preliminary data.</text>
</comment>
<evidence type="ECO:0000256" key="1">
    <source>
        <dbReference type="SAM" id="MobiDB-lite"/>
    </source>
</evidence>
<sequence length="71" mass="7801">MKMCSCSGFERAAESMHRGNNAAIDTDPHLQPISPPPGPSSPSHVAGVRTRPRGPRMRFRCRTLLFPISEV</sequence>
<dbReference type="AlphaFoldDB" id="A0A4Z2H113"/>
<dbReference type="EMBL" id="SRLO01000375">
    <property type="protein sequence ID" value="TNN58582.1"/>
    <property type="molecule type" value="Genomic_DNA"/>
</dbReference>
<evidence type="ECO:0000313" key="3">
    <source>
        <dbReference type="Proteomes" id="UP000314294"/>
    </source>
</evidence>
<reference evidence="2 3" key="1">
    <citation type="submission" date="2019-03" db="EMBL/GenBank/DDBJ databases">
        <title>First draft genome of Liparis tanakae, snailfish: a comprehensive survey of snailfish specific genes.</title>
        <authorList>
            <person name="Kim W."/>
            <person name="Song I."/>
            <person name="Jeong J.-H."/>
            <person name="Kim D."/>
            <person name="Kim S."/>
            <person name="Ryu S."/>
            <person name="Song J.Y."/>
            <person name="Lee S.K."/>
        </authorList>
    </citation>
    <scope>NUCLEOTIDE SEQUENCE [LARGE SCALE GENOMIC DNA]</scope>
    <source>
        <tissue evidence="2">Muscle</tissue>
    </source>
</reference>
<dbReference type="Proteomes" id="UP000314294">
    <property type="component" value="Unassembled WGS sequence"/>
</dbReference>
<feature type="region of interest" description="Disordered" evidence="1">
    <location>
        <begin position="17"/>
        <end position="54"/>
    </location>
</feature>
<organism evidence="2 3">
    <name type="scientific">Liparis tanakae</name>
    <name type="common">Tanaka's snailfish</name>
    <dbReference type="NCBI Taxonomy" id="230148"/>
    <lineage>
        <taxon>Eukaryota</taxon>
        <taxon>Metazoa</taxon>
        <taxon>Chordata</taxon>
        <taxon>Craniata</taxon>
        <taxon>Vertebrata</taxon>
        <taxon>Euteleostomi</taxon>
        <taxon>Actinopterygii</taxon>
        <taxon>Neopterygii</taxon>
        <taxon>Teleostei</taxon>
        <taxon>Neoteleostei</taxon>
        <taxon>Acanthomorphata</taxon>
        <taxon>Eupercaria</taxon>
        <taxon>Perciformes</taxon>
        <taxon>Cottioidei</taxon>
        <taxon>Cottales</taxon>
        <taxon>Liparidae</taxon>
        <taxon>Liparis</taxon>
    </lineage>
</organism>
<protein>
    <submittedName>
        <fullName evidence="2">Uncharacterized protein</fullName>
    </submittedName>
</protein>
<keyword evidence="3" id="KW-1185">Reference proteome</keyword>